<dbReference type="AlphaFoldDB" id="A0AAE3XEK9"/>
<evidence type="ECO:0000313" key="2">
    <source>
        <dbReference type="Proteomes" id="UP001185331"/>
    </source>
</evidence>
<dbReference type="Proteomes" id="UP001185331">
    <property type="component" value="Unassembled WGS sequence"/>
</dbReference>
<accession>A0AAE3XEK9</accession>
<dbReference type="RefSeq" id="WP_309869551.1">
    <property type="nucleotide sequence ID" value="NZ_JAVDQK010000010.1"/>
</dbReference>
<name>A0AAE3XEK9_9DEIO</name>
<comment type="caution">
    <text evidence="1">The sequence shown here is derived from an EMBL/GenBank/DDBJ whole genome shotgun (WGS) entry which is preliminary data.</text>
</comment>
<protein>
    <submittedName>
        <fullName evidence="1">Uncharacterized protein</fullName>
    </submittedName>
</protein>
<organism evidence="1 2">
    <name type="scientific">Deinococcus soli</name>
    <name type="common">ex Cha et al. 2016</name>
    <dbReference type="NCBI Taxonomy" id="1309411"/>
    <lineage>
        <taxon>Bacteria</taxon>
        <taxon>Thermotogati</taxon>
        <taxon>Deinococcota</taxon>
        <taxon>Deinococci</taxon>
        <taxon>Deinococcales</taxon>
        <taxon>Deinococcaceae</taxon>
        <taxon>Deinococcus</taxon>
    </lineage>
</organism>
<evidence type="ECO:0000313" key="1">
    <source>
        <dbReference type="EMBL" id="MDR6219987.1"/>
    </source>
</evidence>
<gene>
    <name evidence="1" type="ORF">J2Y00_003598</name>
</gene>
<dbReference type="EMBL" id="JAVDQK010000010">
    <property type="protein sequence ID" value="MDR6219987.1"/>
    <property type="molecule type" value="Genomic_DNA"/>
</dbReference>
<reference evidence="1" key="1">
    <citation type="submission" date="2023-07" db="EMBL/GenBank/DDBJ databases">
        <title>Sorghum-associated microbial communities from plants grown in Nebraska, USA.</title>
        <authorList>
            <person name="Schachtman D."/>
        </authorList>
    </citation>
    <scope>NUCLEOTIDE SEQUENCE</scope>
    <source>
        <strain evidence="1">BE330</strain>
    </source>
</reference>
<proteinExistence type="predicted"/>
<sequence>MAQGRQSVKSEEQVMALLSPILALDHVESTTVDWRKTVHINNLKSVEVTCVAGRNQVVPCGADVNVLIALTNLYYQQGQPKNGCIQVSVQDLCNAVGLSDGKINFDYVHQSLQRWLTVRYEVIDFWDTPNTPGKRNFCNLHFGIITTLEQLDLHTSDIETIGDFHGSTILKITLNRILIDIVTLGRIINDDT</sequence>